<keyword evidence="3" id="KW-1185">Reference proteome</keyword>
<evidence type="ECO:0000313" key="3">
    <source>
        <dbReference type="Proteomes" id="UP000608522"/>
    </source>
</evidence>
<feature type="domain" description="Aminoglycoside phosphotransferase" evidence="1">
    <location>
        <begin position="84"/>
        <end position="256"/>
    </location>
</feature>
<reference evidence="3" key="1">
    <citation type="submission" date="2023-07" db="EMBL/GenBank/DDBJ databases">
        <title>Whole genome shotgun sequence of Streptomyces spororaveus NBRC 15456.</title>
        <authorList>
            <person name="Komaki H."/>
            <person name="Tamura T."/>
        </authorList>
    </citation>
    <scope>NUCLEOTIDE SEQUENCE [LARGE SCALE GENOMIC DNA]</scope>
    <source>
        <strain evidence="3">NBRC 15456</strain>
    </source>
</reference>
<accession>A0ABQ3T6A6</accession>
<dbReference type="InterPro" id="IPR011009">
    <property type="entry name" value="Kinase-like_dom_sf"/>
</dbReference>
<sequence>MTPRPHYSSTAVRPGWLDLPEHVRLLISRRFVGPVSPGPSSGSGFTRGFAAVICSVGDAQFVKAVNSGDSMHIADCYRREALINTALPHDVPAPRLRWHEEQDGWVVLGFDAVVGGRMPSEPWKPEELSAALDAWATAAEALAHPSAQLLQTGLKPVGGEGDFDDWRALAGGATEHRLLPTWTPFHLLDQLADLEAGCREATVGTAVLHHDLRQDNVLLDTNGAAWICDWNWPCLGASWFDLVLLLATAFADGYDASALFARHPTAQDVEGEQLDAALAALSGFFLVSGAQPPHVFGSPFLRQHQTWSGEVVLRWLAERKKWAI</sequence>
<dbReference type="Proteomes" id="UP000608522">
    <property type="component" value="Unassembled WGS sequence"/>
</dbReference>
<name>A0ABQ3T6A6_9ACTN</name>
<dbReference type="InterPro" id="IPR002575">
    <property type="entry name" value="Aminoglycoside_PTrfase"/>
</dbReference>
<protein>
    <recommendedName>
        <fullName evidence="1">Aminoglycoside phosphotransferase domain-containing protein</fullName>
    </recommendedName>
</protein>
<comment type="caution">
    <text evidence="2">The sequence shown here is derived from an EMBL/GenBank/DDBJ whole genome shotgun (WGS) entry which is preliminary data.</text>
</comment>
<evidence type="ECO:0000259" key="1">
    <source>
        <dbReference type="Pfam" id="PF01636"/>
    </source>
</evidence>
<dbReference type="Gene3D" id="3.90.1200.10">
    <property type="match status" value="1"/>
</dbReference>
<gene>
    <name evidence="2" type="ORF">Sspor_14550</name>
</gene>
<dbReference type="EMBL" id="BNED01000005">
    <property type="protein sequence ID" value="GHI75894.1"/>
    <property type="molecule type" value="Genomic_DNA"/>
</dbReference>
<dbReference type="SUPFAM" id="SSF56112">
    <property type="entry name" value="Protein kinase-like (PK-like)"/>
    <property type="match status" value="1"/>
</dbReference>
<proteinExistence type="predicted"/>
<dbReference type="Pfam" id="PF01636">
    <property type="entry name" value="APH"/>
    <property type="match status" value="1"/>
</dbReference>
<organism evidence="2 3">
    <name type="scientific">Streptomyces spororaveus</name>
    <dbReference type="NCBI Taxonomy" id="284039"/>
    <lineage>
        <taxon>Bacteria</taxon>
        <taxon>Bacillati</taxon>
        <taxon>Actinomycetota</taxon>
        <taxon>Actinomycetes</taxon>
        <taxon>Kitasatosporales</taxon>
        <taxon>Streptomycetaceae</taxon>
        <taxon>Streptomyces</taxon>
    </lineage>
</organism>
<evidence type="ECO:0000313" key="2">
    <source>
        <dbReference type="EMBL" id="GHI75894.1"/>
    </source>
</evidence>